<comment type="caution">
    <text evidence="2">The sequence shown here is derived from an EMBL/GenBank/DDBJ whole genome shotgun (WGS) entry which is preliminary data.</text>
</comment>
<protein>
    <submittedName>
        <fullName evidence="2">Uncharacterized protein</fullName>
    </submittedName>
</protein>
<evidence type="ECO:0000256" key="1">
    <source>
        <dbReference type="SAM" id="Phobius"/>
    </source>
</evidence>
<evidence type="ECO:0000313" key="2">
    <source>
        <dbReference type="EMBL" id="POZ50422.1"/>
    </source>
</evidence>
<keyword evidence="1" id="KW-1133">Transmembrane helix</keyword>
<evidence type="ECO:0000313" key="3">
    <source>
        <dbReference type="Proteomes" id="UP000237423"/>
    </source>
</evidence>
<feature type="transmembrane region" description="Helical" evidence="1">
    <location>
        <begin position="123"/>
        <end position="142"/>
    </location>
</feature>
<name>A0A2S5CI60_9GAMM</name>
<reference evidence="2 3" key="1">
    <citation type="submission" date="2017-11" db="EMBL/GenBank/DDBJ databases">
        <title>Draft Genome Sequence of Methylobacter psychrotolerans Sph1T, an Obligate Methanotroph from Low-Temperature Environments.</title>
        <authorList>
            <person name="Oshkin I.Y."/>
            <person name="Miroshnikov K."/>
            <person name="Belova S.E."/>
            <person name="Korzhenkov A."/>
            <person name="Toshchakov S.V."/>
            <person name="Dedysh S.N."/>
        </authorList>
    </citation>
    <scope>NUCLEOTIDE SEQUENCE [LARGE SCALE GENOMIC DNA]</scope>
    <source>
        <strain evidence="2 3">Sph1</strain>
    </source>
</reference>
<feature type="transmembrane region" description="Helical" evidence="1">
    <location>
        <begin position="6"/>
        <end position="27"/>
    </location>
</feature>
<gene>
    <name evidence="2" type="ORF">AADEFJLK_03835</name>
</gene>
<keyword evidence="1" id="KW-0472">Membrane</keyword>
<dbReference type="Proteomes" id="UP000237423">
    <property type="component" value="Unassembled WGS sequence"/>
</dbReference>
<dbReference type="RefSeq" id="WP_103975407.1">
    <property type="nucleotide sequence ID" value="NZ_PGFZ01000011.1"/>
</dbReference>
<feature type="transmembrane region" description="Helical" evidence="1">
    <location>
        <begin position="97"/>
        <end position="117"/>
    </location>
</feature>
<organism evidence="2 3">
    <name type="scientific">Methylovulum psychrotolerans</name>
    <dbReference type="NCBI Taxonomy" id="1704499"/>
    <lineage>
        <taxon>Bacteria</taxon>
        <taxon>Pseudomonadati</taxon>
        <taxon>Pseudomonadota</taxon>
        <taxon>Gammaproteobacteria</taxon>
        <taxon>Methylococcales</taxon>
        <taxon>Methylococcaceae</taxon>
        <taxon>Methylovulum</taxon>
    </lineage>
</organism>
<accession>A0A2S5CI60</accession>
<dbReference type="EMBL" id="PGFZ01000011">
    <property type="protein sequence ID" value="POZ50422.1"/>
    <property type="molecule type" value="Genomic_DNA"/>
</dbReference>
<proteinExistence type="predicted"/>
<dbReference type="AlphaFoldDB" id="A0A2S5CI60"/>
<keyword evidence="1" id="KW-0812">Transmembrane</keyword>
<sequence>MTLSFEVLLFLGVVGFYLSDSIMLLYANEWVFSQTHGKWAFALPQTNWQLLRKHLYWPNPFTPARPLFRVFWSAADSRPHDPVAFRHFLSALKRLRYPLYSLLVLQLVGLPAVLFGLGANLGLLILFGAVYLNIAVLSVQVYRYRAALGLSKKGVAKLAFDSLACPPLALNLLRKISLQSCFIGDPVAFAHQSFDPITFEQLRKSLCQQVDKAMRFEDEASPKYAQLQAYHNRIMEMRPYSH</sequence>